<evidence type="ECO:0000256" key="7">
    <source>
        <dbReference type="PIRNR" id="PIRNR038122"/>
    </source>
</evidence>
<dbReference type="InterPro" id="IPR006918">
    <property type="entry name" value="COBRA_pln"/>
</dbReference>
<dbReference type="PIRSF" id="PIRSF038122">
    <property type="entry name" value="COBRA"/>
    <property type="match status" value="1"/>
</dbReference>
<evidence type="ECO:0000313" key="11">
    <source>
        <dbReference type="Proteomes" id="UP001154282"/>
    </source>
</evidence>
<keyword evidence="5" id="KW-0325">Glycoprotein</keyword>
<keyword evidence="11" id="KW-1185">Reference proteome</keyword>
<evidence type="ECO:0000313" key="10">
    <source>
        <dbReference type="EMBL" id="CAI0439365.1"/>
    </source>
</evidence>
<keyword evidence="8" id="KW-0472">Membrane</keyword>
<keyword evidence="4" id="KW-0732">Signal</keyword>
<evidence type="ECO:0000256" key="6">
    <source>
        <dbReference type="ARBA" id="ARBA00023288"/>
    </source>
</evidence>
<protein>
    <recommendedName>
        <fullName evidence="7">COBRA-like protein</fullName>
    </recommendedName>
</protein>
<keyword evidence="3" id="KW-0336">GPI-anchor</keyword>
<dbReference type="InterPro" id="IPR056900">
    <property type="entry name" value="COB_C"/>
</dbReference>
<comment type="subcellular location">
    <subcellularLocation>
        <location evidence="1">Cell membrane</location>
        <topology evidence="1">Lipid-anchor</topology>
        <topology evidence="1">GPI-anchor</topology>
    </subcellularLocation>
</comment>
<dbReference type="AlphaFoldDB" id="A0AAV0M0M3"/>
<dbReference type="EMBL" id="CAMGYJ010000006">
    <property type="protein sequence ID" value="CAI0439365.1"/>
    <property type="molecule type" value="Genomic_DNA"/>
</dbReference>
<feature type="transmembrane region" description="Helical" evidence="8">
    <location>
        <begin position="469"/>
        <end position="490"/>
    </location>
</feature>
<gene>
    <name evidence="10" type="ORF">LITE_LOCUS26118</name>
</gene>
<dbReference type="GO" id="GO:0052324">
    <property type="term" value="P:plant-type cell wall cellulose biosynthetic process"/>
    <property type="evidence" value="ECO:0007669"/>
    <property type="project" value="TreeGrafter"/>
</dbReference>
<evidence type="ECO:0000256" key="5">
    <source>
        <dbReference type="ARBA" id="ARBA00023180"/>
    </source>
</evidence>
<dbReference type="Proteomes" id="UP001154282">
    <property type="component" value="Unassembled WGS sequence"/>
</dbReference>
<dbReference type="Pfam" id="PF25079">
    <property type="entry name" value="COB_C"/>
    <property type="match status" value="1"/>
</dbReference>
<dbReference type="PANTHER" id="PTHR31673:SF30">
    <property type="entry name" value="COBRA-LIKE PROTEIN 6"/>
    <property type="match status" value="1"/>
</dbReference>
<feature type="domain" description="COBRA C-terminal" evidence="9">
    <location>
        <begin position="270"/>
        <end position="459"/>
    </location>
</feature>
<keyword evidence="8" id="KW-1133">Transmembrane helix</keyword>
<dbReference type="GO" id="GO:0005886">
    <property type="term" value="C:plasma membrane"/>
    <property type="evidence" value="ECO:0007669"/>
    <property type="project" value="UniProtKB-SubCell"/>
</dbReference>
<dbReference type="Pfam" id="PF04833">
    <property type="entry name" value="COBRA"/>
    <property type="match status" value="1"/>
</dbReference>
<evidence type="ECO:0000256" key="8">
    <source>
        <dbReference type="SAM" id="Phobius"/>
    </source>
</evidence>
<sequence>MLLPSSTFCGYVFLLKAPHSQQGSPQMEILISFRSSNYDSKKNPLWVLDQRSMGFVSVLVCLVVLSFSCTPSYGFDPLDPQANITIKWDLLLSTGSSDTVKVTILNFQKYRHIEAPGWKLGWDWKGKEAISSIFGAEATQQGDCSRFKGQELPHCCDKHPVVIDLLPGAPYNTRFQNCCKGGVLSSMTQDTSMYAASFQIATVGSTAANYSDFAMPENFTLGLPGYTCGQPVEVQPTRIPVDGGRRWTQVLRTWNAVCGYSSFLASPSPKCCVSLSAFYDSRIVDCSTCSCGCQGQPGSKCIKDGETPALLQQKHDPNEEPPPLVRCTDHMCPIQIHWHVKESYRQYWRVKMTIRNWNIIKNYSQWNMVVLHPNLKNITTVFSFSYASLNEFRTTNDSGMFWGIKYYNDMLLQEGHSGNVQSEMLLAKEPGFSFGGGWAFPRRILFNGDECVMPQPDDYPRLPNASPPLSFASSFPLLSFFSTLLFLLLFC</sequence>
<reference evidence="10" key="1">
    <citation type="submission" date="2022-08" db="EMBL/GenBank/DDBJ databases">
        <authorList>
            <person name="Gutierrez-Valencia J."/>
        </authorList>
    </citation>
    <scope>NUCLEOTIDE SEQUENCE</scope>
</reference>
<organism evidence="10 11">
    <name type="scientific">Linum tenue</name>
    <dbReference type="NCBI Taxonomy" id="586396"/>
    <lineage>
        <taxon>Eukaryota</taxon>
        <taxon>Viridiplantae</taxon>
        <taxon>Streptophyta</taxon>
        <taxon>Embryophyta</taxon>
        <taxon>Tracheophyta</taxon>
        <taxon>Spermatophyta</taxon>
        <taxon>Magnoliopsida</taxon>
        <taxon>eudicotyledons</taxon>
        <taxon>Gunneridae</taxon>
        <taxon>Pentapetalae</taxon>
        <taxon>rosids</taxon>
        <taxon>fabids</taxon>
        <taxon>Malpighiales</taxon>
        <taxon>Linaceae</taxon>
        <taxon>Linum</taxon>
    </lineage>
</organism>
<dbReference type="PANTHER" id="PTHR31673">
    <property type="entry name" value="PROTEIN COBRA"/>
    <property type="match status" value="1"/>
</dbReference>
<keyword evidence="8" id="KW-0812">Transmembrane</keyword>
<evidence type="ECO:0000256" key="1">
    <source>
        <dbReference type="ARBA" id="ARBA00004609"/>
    </source>
</evidence>
<evidence type="ECO:0000256" key="2">
    <source>
        <dbReference type="ARBA" id="ARBA00005507"/>
    </source>
</evidence>
<comment type="similarity">
    <text evidence="2 7">Belongs to the COBRA family.</text>
</comment>
<accession>A0AAV0M0M3</accession>
<dbReference type="GO" id="GO:0010215">
    <property type="term" value="P:cellulose microfibril organization"/>
    <property type="evidence" value="ECO:0007669"/>
    <property type="project" value="InterPro"/>
</dbReference>
<evidence type="ECO:0000259" key="9">
    <source>
        <dbReference type="Pfam" id="PF25079"/>
    </source>
</evidence>
<dbReference type="GO" id="GO:0098552">
    <property type="term" value="C:side of membrane"/>
    <property type="evidence" value="ECO:0007669"/>
    <property type="project" value="UniProtKB-KW"/>
</dbReference>
<evidence type="ECO:0000256" key="3">
    <source>
        <dbReference type="ARBA" id="ARBA00022622"/>
    </source>
</evidence>
<comment type="caution">
    <text evidence="10">The sequence shown here is derived from an EMBL/GenBank/DDBJ whole genome shotgun (WGS) entry which is preliminary data.</text>
</comment>
<name>A0AAV0M0M3_9ROSI</name>
<keyword evidence="6" id="KW-0449">Lipoprotein</keyword>
<proteinExistence type="inferred from homology"/>
<evidence type="ECO:0000256" key="4">
    <source>
        <dbReference type="ARBA" id="ARBA00022729"/>
    </source>
</evidence>